<dbReference type="AlphaFoldDB" id="A0A5N6Q6X2"/>
<reference evidence="3 4" key="1">
    <citation type="submission" date="2019-05" db="EMBL/GenBank/DDBJ databases">
        <title>Mikania micrantha, genome provides insights into the molecular mechanism of rapid growth.</title>
        <authorList>
            <person name="Liu B."/>
        </authorList>
    </citation>
    <scope>NUCLEOTIDE SEQUENCE [LARGE SCALE GENOMIC DNA]</scope>
    <source>
        <strain evidence="3">NLD-2019</strain>
        <tissue evidence="3">Leaf</tissue>
    </source>
</reference>
<proteinExistence type="predicted"/>
<dbReference type="Gene3D" id="3.40.50.300">
    <property type="entry name" value="P-loop containing nucleotide triphosphate hydrolases"/>
    <property type="match status" value="1"/>
</dbReference>
<feature type="domain" description="Helicase C-terminal" evidence="2">
    <location>
        <begin position="1"/>
        <end position="120"/>
    </location>
</feature>
<keyword evidence="1" id="KW-0694">RNA-binding</keyword>
<organism evidence="3 4">
    <name type="scientific">Mikania micrantha</name>
    <name type="common">bitter vine</name>
    <dbReference type="NCBI Taxonomy" id="192012"/>
    <lineage>
        <taxon>Eukaryota</taxon>
        <taxon>Viridiplantae</taxon>
        <taxon>Streptophyta</taxon>
        <taxon>Embryophyta</taxon>
        <taxon>Tracheophyta</taxon>
        <taxon>Spermatophyta</taxon>
        <taxon>Magnoliopsida</taxon>
        <taxon>eudicotyledons</taxon>
        <taxon>Gunneridae</taxon>
        <taxon>Pentapetalae</taxon>
        <taxon>asterids</taxon>
        <taxon>campanulids</taxon>
        <taxon>Asterales</taxon>
        <taxon>Asteraceae</taxon>
        <taxon>Asteroideae</taxon>
        <taxon>Heliantheae alliance</taxon>
        <taxon>Eupatorieae</taxon>
        <taxon>Mikania</taxon>
    </lineage>
</organism>
<gene>
    <name evidence="3" type="ORF">E3N88_03525</name>
</gene>
<dbReference type="InterPro" id="IPR001650">
    <property type="entry name" value="Helicase_C-like"/>
</dbReference>
<accession>A0A5N6Q6X2</accession>
<comment type="caution">
    <text evidence="3">The sequence shown here is derived from an EMBL/GenBank/DDBJ whole genome shotgun (WGS) entry which is preliminary data.</text>
</comment>
<dbReference type="PANTHER" id="PTHR47958">
    <property type="entry name" value="ATP-DEPENDENT RNA HELICASE DBP3"/>
    <property type="match status" value="1"/>
</dbReference>
<dbReference type="OrthoDB" id="10265785at2759"/>
<dbReference type="GO" id="GO:0003723">
    <property type="term" value="F:RNA binding"/>
    <property type="evidence" value="ECO:0007669"/>
    <property type="project" value="UniProtKB-KW"/>
</dbReference>
<dbReference type="Proteomes" id="UP000326396">
    <property type="component" value="Linkage Group LG1"/>
</dbReference>
<protein>
    <recommendedName>
        <fullName evidence="2">Helicase C-terminal domain-containing protein</fullName>
    </recommendedName>
</protein>
<dbReference type="EMBL" id="SZYD01000001">
    <property type="protein sequence ID" value="KAD7480389.1"/>
    <property type="molecule type" value="Genomic_DNA"/>
</dbReference>
<dbReference type="InterPro" id="IPR027417">
    <property type="entry name" value="P-loop_NTPase"/>
</dbReference>
<evidence type="ECO:0000259" key="2">
    <source>
        <dbReference type="PROSITE" id="PS51194"/>
    </source>
</evidence>
<evidence type="ECO:0000313" key="4">
    <source>
        <dbReference type="Proteomes" id="UP000326396"/>
    </source>
</evidence>
<dbReference type="Pfam" id="PF00271">
    <property type="entry name" value="Helicase_C"/>
    <property type="match status" value="1"/>
</dbReference>
<evidence type="ECO:0000256" key="1">
    <source>
        <dbReference type="ARBA" id="ARBA00022884"/>
    </source>
</evidence>
<dbReference type="SUPFAM" id="SSF52540">
    <property type="entry name" value="P-loop containing nucleoside triphosphate hydrolases"/>
    <property type="match status" value="1"/>
</dbReference>
<evidence type="ECO:0000313" key="3">
    <source>
        <dbReference type="EMBL" id="KAD7480389.1"/>
    </source>
</evidence>
<sequence>MLREALVEHGYAVTITQEDRDKILTNGFTGILISTDVVARGFDQSQVNLVINYDLPVLYYNQTEPHDEAYFDRIAGLSAGKGALFNLLCDDEDNAVMEKIETRFNHDVTEVLFASDDDFKDALKNAGLM</sequence>
<keyword evidence="4" id="KW-1185">Reference proteome</keyword>
<dbReference type="PROSITE" id="PS51194">
    <property type="entry name" value="HELICASE_CTER"/>
    <property type="match status" value="1"/>
</dbReference>
<name>A0A5N6Q6X2_9ASTR</name>